<gene>
    <name evidence="1" type="ORF">HHU12_31690</name>
</gene>
<comment type="caution">
    <text evidence="1">The sequence shown here is derived from an EMBL/GenBank/DDBJ whole genome shotgun (WGS) entry which is preliminary data.</text>
</comment>
<evidence type="ECO:0000313" key="2">
    <source>
        <dbReference type="Proteomes" id="UP000576082"/>
    </source>
</evidence>
<sequence>MKKYIIFILLLFTTFISTIQGQTINGITPQDPQVRALQRYDEVPTGTYKGIPAISYPFLGLKSGDLNYPLSLSFSCRGSKSIRPTSLFRKLSASVIRLSNKFPTYNFK</sequence>
<evidence type="ECO:0000313" key="1">
    <source>
        <dbReference type="EMBL" id="NME72566.1"/>
    </source>
</evidence>
<dbReference type="Proteomes" id="UP000576082">
    <property type="component" value="Unassembled WGS sequence"/>
</dbReference>
<protein>
    <submittedName>
        <fullName evidence="1">Uncharacterized protein</fullName>
    </submittedName>
</protein>
<proteinExistence type="predicted"/>
<dbReference type="RefSeq" id="WP_169660753.1">
    <property type="nucleotide sequence ID" value="NZ_JABANE010000177.1"/>
</dbReference>
<accession>A0A7X9XD66</accession>
<organism evidence="1 2">
    <name type="scientific">Flammeovirga aprica JL-4</name>
    <dbReference type="NCBI Taxonomy" id="694437"/>
    <lineage>
        <taxon>Bacteria</taxon>
        <taxon>Pseudomonadati</taxon>
        <taxon>Bacteroidota</taxon>
        <taxon>Cytophagia</taxon>
        <taxon>Cytophagales</taxon>
        <taxon>Flammeovirgaceae</taxon>
        <taxon>Flammeovirga</taxon>
    </lineage>
</organism>
<name>A0A7X9XD66_9BACT</name>
<dbReference type="AlphaFoldDB" id="A0A7X9XD66"/>
<reference evidence="1 2" key="1">
    <citation type="submission" date="2020-04" db="EMBL/GenBank/DDBJ databases">
        <title>Flammeovirga sp. SR4, a novel species isolated from seawater.</title>
        <authorList>
            <person name="Wang X."/>
        </authorList>
    </citation>
    <scope>NUCLEOTIDE SEQUENCE [LARGE SCALE GENOMIC DNA]</scope>
    <source>
        <strain evidence="1 2">ATCC 23126</strain>
    </source>
</reference>
<dbReference type="EMBL" id="JABANE010000177">
    <property type="protein sequence ID" value="NME72566.1"/>
    <property type="molecule type" value="Genomic_DNA"/>
</dbReference>
<keyword evidence="2" id="KW-1185">Reference proteome</keyword>